<gene>
    <name evidence="2" type="ORF">LY90DRAFT_456118</name>
</gene>
<protein>
    <submittedName>
        <fullName evidence="2">TPR-like protein</fullName>
    </submittedName>
</protein>
<dbReference type="PANTHER" id="PTHR44117:SF1">
    <property type="entry name" value="INTRAFLAGELLAR TRANSPORT PROTEIN 88 HOMOLOG"/>
    <property type="match status" value="1"/>
</dbReference>
<organism evidence="2 3">
    <name type="scientific">Neocallimastix californiae</name>
    <dbReference type="NCBI Taxonomy" id="1754190"/>
    <lineage>
        <taxon>Eukaryota</taxon>
        <taxon>Fungi</taxon>
        <taxon>Fungi incertae sedis</taxon>
        <taxon>Chytridiomycota</taxon>
        <taxon>Chytridiomycota incertae sedis</taxon>
        <taxon>Neocallimastigomycetes</taxon>
        <taxon>Neocallimastigales</taxon>
        <taxon>Neocallimastigaceae</taxon>
        <taxon>Neocallimastix</taxon>
    </lineage>
</organism>
<keyword evidence="1" id="KW-0802">TPR repeat</keyword>
<dbReference type="GO" id="GO:0005814">
    <property type="term" value="C:centriole"/>
    <property type="evidence" value="ECO:0007669"/>
    <property type="project" value="TreeGrafter"/>
</dbReference>
<dbReference type="GO" id="GO:0036064">
    <property type="term" value="C:ciliary basal body"/>
    <property type="evidence" value="ECO:0007669"/>
    <property type="project" value="TreeGrafter"/>
</dbReference>
<comment type="caution">
    <text evidence="2">The sequence shown here is derived from an EMBL/GenBank/DDBJ whole genome shotgun (WGS) entry which is preliminary data.</text>
</comment>
<dbReference type="Pfam" id="PF13174">
    <property type="entry name" value="TPR_6"/>
    <property type="match status" value="1"/>
</dbReference>
<feature type="repeat" description="TPR" evidence="1">
    <location>
        <begin position="240"/>
        <end position="273"/>
    </location>
</feature>
<dbReference type="FunFam" id="1.25.40.10:FF:000468">
    <property type="entry name" value="Intraflagellar transport 88 homolog"/>
    <property type="match status" value="1"/>
</dbReference>
<dbReference type="PROSITE" id="PS50005">
    <property type="entry name" value="TPR"/>
    <property type="match status" value="3"/>
</dbReference>
<name>A0A1Y2D4T4_9FUNG</name>
<proteinExistence type="predicted"/>
<dbReference type="SUPFAM" id="SSF81901">
    <property type="entry name" value="HCP-like"/>
    <property type="match status" value="1"/>
</dbReference>
<keyword evidence="3" id="KW-1185">Reference proteome</keyword>
<dbReference type="GO" id="GO:1905515">
    <property type="term" value="P:non-motile cilium assembly"/>
    <property type="evidence" value="ECO:0007669"/>
    <property type="project" value="TreeGrafter"/>
</dbReference>
<accession>A0A1Y2D4T4</accession>
<dbReference type="GO" id="GO:0019894">
    <property type="term" value="F:kinesin binding"/>
    <property type="evidence" value="ECO:0007669"/>
    <property type="project" value="TreeGrafter"/>
</dbReference>
<dbReference type="SUPFAM" id="SSF48452">
    <property type="entry name" value="TPR-like"/>
    <property type="match status" value="1"/>
</dbReference>
<dbReference type="Pfam" id="PF00515">
    <property type="entry name" value="TPR_1"/>
    <property type="match status" value="1"/>
</dbReference>
<dbReference type="InterPro" id="IPR011990">
    <property type="entry name" value="TPR-like_helical_dom_sf"/>
</dbReference>
<sequence length="803" mass="90484">MSSNNIPLAESKGSINNMYNSSIDDDLYSFNSRGSNSYTSSYKNSGIENHVGGIGGVGGVGLGVNVSQESIIPSTSNRNRISTAMGGGTNSARPMTSVRAAGFSRQGKGNISTSHGGFDPFNQAGYISSSNEKPPSPTPEEQIKTLEKKINQIVEESTLHLSGPNPNIQLALEKAKDAAKKERLLAKQKEQMGFGDQLNLDLTYCALFTLANCYHANKMYHEALNTYTIIVKNKMFNQAGRLRVNMGNIYFEQKKYPQAVKMYRMALDQISNANKEIRLRIMRNIGNACVKMAQFQDAITSYETVMETIPDFQTGFNLVLCYFALGNSEKMKKGFQQLVFIQPNCIEQNDELGSLSKDESIEDHEVFNEDNLRALAREKKQIAHKYINLAAKLIAPVIEESFSLGYDWVVETIKSSPNSEIANELEISKAIQYLKSKKFDLAIETLKSFENKDKGMFGTAATNLSFLYFLEGDYKQAEKYADIAINNDRYNAKALTNKGNCLAQRGEYDKAKEYYQEAINVDAVCAEAIYNIGLICKKMDNINESLQWFEKLHAILRNNSEVIYHIADCYERLNNLQQSMEWYNILISVIPTDPGVLAKFGSLAMKKGDKTQAFQHYSESYRYFPCIIPVIAWLGAYYVDCQVYEQAILYFECASTIQPKEIKWQLMIASCYRRSGNYQHAYEKYKKIHEQFPDNVECLRFLVRISTDLGMKEVQEYVNKLSKLKAISNNNNNNNNNSISNLSSTGDLIDSMNKSNNKLNTLNSNINIENNTDALAQKPFINPIQNKADDIDFDDDVVALLPD</sequence>
<dbReference type="Gene3D" id="1.25.40.10">
    <property type="entry name" value="Tetratricopeptide repeat domain"/>
    <property type="match status" value="3"/>
</dbReference>
<evidence type="ECO:0000256" key="1">
    <source>
        <dbReference type="PROSITE-ProRule" id="PRU00339"/>
    </source>
</evidence>
<feature type="repeat" description="TPR" evidence="1">
    <location>
        <begin position="279"/>
        <end position="312"/>
    </location>
</feature>
<dbReference type="OrthoDB" id="1926212at2759"/>
<dbReference type="GO" id="GO:0042073">
    <property type="term" value="P:intraciliary transport"/>
    <property type="evidence" value="ECO:0007669"/>
    <property type="project" value="TreeGrafter"/>
</dbReference>
<dbReference type="STRING" id="1754190.A0A1Y2D4T4"/>
<dbReference type="EMBL" id="MCOG01000087">
    <property type="protein sequence ID" value="ORY54227.1"/>
    <property type="molecule type" value="Genomic_DNA"/>
</dbReference>
<dbReference type="Proteomes" id="UP000193920">
    <property type="component" value="Unassembled WGS sequence"/>
</dbReference>
<dbReference type="GO" id="GO:0097730">
    <property type="term" value="C:non-motile cilium"/>
    <property type="evidence" value="ECO:0007669"/>
    <property type="project" value="TreeGrafter"/>
</dbReference>
<reference evidence="2 3" key="1">
    <citation type="submission" date="2016-08" db="EMBL/GenBank/DDBJ databases">
        <title>A Parts List for Fungal Cellulosomes Revealed by Comparative Genomics.</title>
        <authorList>
            <consortium name="DOE Joint Genome Institute"/>
            <person name="Haitjema C.H."/>
            <person name="Gilmore S.P."/>
            <person name="Henske J.K."/>
            <person name="Solomon K.V."/>
            <person name="De Groot R."/>
            <person name="Kuo A."/>
            <person name="Mondo S.J."/>
            <person name="Salamov A.A."/>
            <person name="Labutti K."/>
            <person name="Zhao Z."/>
            <person name="Chiniquy J."/>
            <person name="Barry K."/>
            <person name="Brewer H.M."/>
            <person name="Purvine S.O."/>
            <person name="Wright A.T."/>
            <person name="Boxma B."/>
            <person name="Van Alen T."/>
            <person name="Hackstein J.H."/>
            <person name="Baker S.E."/>
            <person name="Grigoriev I.V."/>
            <person name="O'Malley M.A."/>
        </authorList>
    </citation>
    <scope>NUCLEOTIDE SEQUENCE [LARGE SCALE GENOMIC DNA]</scope>
    <source>
        <strain evidence="2 3">G1</strain>
    </source>
</reference>
<dbReference type="PROSITE" id="PS50293">
    <property type="entry name" value="TPR_REGION"/>
    <property type="match status" value="1"/>
</dbReference>
<feature type="repeat" description="TPR" evidence="1">
    <location>
        <begin position="492"/>
        <end position="525"/>
    </location>
</feature>
<evidence type="ECO:0000313" key="3">
    <source>
        <dbReference type="Proteomes" id="UP000193920"/>
    </source>
</evidence>
<dbReference type="PANTHER" id="PTHR44117">
    <property type="entry name" value="INTRAFLAGELLAR TRANSPORT PROTEIN 88 HOMOLOG"/>
    <property type="match status" value="1"/>
</dbReference>
<dbReference type="Pfam" id="PF13424">
    <property type="entry name" value="TPR_12"/>
    <property type="match status" value="1"/>
</dbReference>
<dbReference type="InterPro" id="IPR019734">
    <property type="entry name" value="TPR_rpt"/>
</dbReference>
<dbReference type="GO" id="GO:0097546">
    <property type="term" value="C:ciliary base"/>
    <property type="evidence" value="ECO:0007669"/>
    <property type="project" value="TreeGrafter"/>
</dbReference>
<dbReference type="SMART" id="SM00028">
    <property type="entry name" value="TPR"/>
    <property type="match status" value="10"/>
</dbReference>
<dbReference type="Pfam" id="PF13181">
    <property type="entry name" value="TPR_8"/>
    <property type="match status" value="2"/>
</dbReference>
<evidence type="ECO:0000313" key="2">
    <source>
        <dbReference type="EMBL" id="ORY54227.1"/>
    </source>
</evidence>
<dbReference type="AlphaFoldDB" id="A0A1Y2D4T4"/>